<sequence length="245" mass="27547">MEAANKKELIEKLRQDILVMQGFRPVLDYNRRDTGLGSLEHAFPNQIFPVAAVHEFISPTVADAAATTGFMAGLMGHLMPKDGTCLWVGTGRQLFPPGLRAFGLDPDRIIFVDLQWDRDVLWAVEEALKCEKLTVVVAELKEINLTESRRLQLAVEKSRVTGFLHRRNPRKIDNIACVSRWQITPVVSNLYGLPGVGHPCWNVDLQKVRNGQPGNWQLQWVAGHFKHIAPATTADKQKNFIHQAV</sequence>
<dbReference type="KEGG" id="psty:BFS30_24300"/>
<dbReference type="SUPFAM" id="SSF52540">
    <property type="entry name" value="P-loop containing nucleoside triphosphate hydrolases"/>
    <property type="match status" value="1"/>
</dbReference>
<dbReference type="EMBL" id="CP017141">
    <property type="protein sequence ID" value="AOM80005.1"/>
    <property type="molecule type" value="Genomic_DNA"/>
</dbReference>
<keyword evidence="2" id="KW-1185">Reference proteome</keyword>
<accession>A0A1D7QMW0</accession>
<dbReference type="AlphaFoldDB" id="A0A1D7QMW0"/>
<dbReference type="OrthoDB" id="836928at2"/>
<evidence type="ECO:0000313" key="1">
    <source>
        <dbReference type="EMBL" id="AOM80005.1"/>
    </source>
</evidence>
<dbReference type="Gene3D" id="3.40.50.300">
    <property type="entry name" value="P-loop containing nucleotide triphosphate hydrolases"/>
    <property type="match status" value="1"/>
</dbReference>
<proteinExistence type="predicted"/>
<dbReference type="InterPro" id="IPR027417">
    <property type="entry name" value="P-loop_NTPase"/>
</dbReference>
<dbReference type="PIRSF" id="PIRSF034285">
    <property type="entry name" value="UCP034285"/>
    <property type="match status" value="1"/>
</dbReference>
<name>A0A1D7QMW0_9SPHI</name>
<reference evidence="1 2" key="1">
    <citation type="submission" date="2016-08" db="EMBL/GenBank/DDBJ databases">
        <authorList>
            <person name="Seilhamer J.J."/>
        </authorList>
    </citation>
    <scope>NUCLEOTIDE SEQUENCE [LARGE SCALE GENOMIC DNA]</scope>
    <source>
        <strain evidence="1 2">DX4</strain>
    </source>
</reference>
<protein>
    <submittedName>
        <fullName evidence="1">Error-prone repair protein ImuA</fullName>
    </submittedName>
</protein>
<dbReference type="InterPro" id="IPR017026">
    <property type="entry name" value="ImuA"/>
</dbReference>
<evidence type="ECO:0000313" key="2">
    <source>
        <dbReference type="Proteomes" id="UP000094313"/>
    </source>
</evidence>
<dbReference type="RefSeq" id="WP_069381667.1">
    <property type="nucleotide sequence ID" value="NZ_CP017141.1"/>
</dbReference>
<organism evidence="1 2">
    <name type="scientific">Pedobacter steynii</name>
    <dbReference type="NCBI Taxonomy" id="430522"/>
    <lineage>
        <taxon>Bacteria</taxon>
        <taxon>Pseudomonadati</taxon>
        <taxon>Bacteroidota</taxon>
        <taxon>Sphingobacteriia</taxon>
        <taxon>Sphingobacteriales</taxon>
        <taxon>Sphingobacteriaceae</taxon>
        <taxon>Pedobacter</taxon>
    </lineage>
</organism>
<gene>
    <name evidence="1" type="ORF">BFS30_24300</name>
</gene>
<dbReference type="Proteomes" id="UP000094313">
    <property type="component" value="Chromosome"/>
</dbReference>